<accession>A0ABN7SYG6</accession>
<keyword evidence="3" id="KW-1185">Reference proteome</keyword>
<evidence type="ECO:0000313" key="3">
    <source>
        <dbReference type="Proteomes" id="UP001158576"/>
    </source>
</evidence>
<protein>
    <submittedName>
        <fullName evidence="2">Oidioi.mRNA.OKI2018_I69.chr2.g4287.t1.cds</fullName>
    </submittedName>
</protein>
<feature type="signal peptide" evidence="1">
    <location>
        <begin position="1"/>
        <end position="15"/>
    </location>
</feature>
<keyword evidence="1" id="KW-0732">Signal</keyword>
<proteinExistence type="predicted"/>
<evidence type="ECO:0000256" key="1">
    <source>
        <dbReference type="SAM" id="SignalP"/>
    </source>
</evidence>
<organism evidence="2 3">
    <name type="scientific">Oikopleura dioica</name>
    <name type="common">Tunicate</name>
    <dbReference type="NCBI Taxonomy" id="34765"/>
    <lineage>
        <taxon>Eukaryota</taxon>
        <taxon>Metazoa</taxon>
        <taxon>Chordata</taxon>
        <taxon>Tunicata</taxon>
        <taxon>Appendicularia</taxon>
        <taxon>Copelata</taxon>
        <taxon>Oikopleuridae</taxon>
        <taxon>Oikopleura</taxon>
    </lineage>
</organism>
<feature type="chain" id="PRO_5046732603" evidence="1">
    <location>
        <begin position="16"/>
        <end position="74"/>
    </location>
</feature>
<dbReference type="EMBL" id="OU015567">
    <property type="protein sequence ID" value="CAG5109799.1"/>
    <property type="molecule type" value="Genomic_DNA"/>
</dbReference>
<gene>
    <name evidence="2" type="ORF">OKIOD_LOCUS13052</name>
</gene>
<name>A0ABN7SYG6_OIKDI</name>
<evidence type="ECO:0000313" key="2">
    <source>
        <dbReference type="EMBL" id="CAG5109799.1"/>
    </source>
</evidence>
<sequence>MKILLTFLEIYFVLADRKLEDAHKSAPEILAAAYKPMITDEGRLDLSNPYARLYHKFHLLNHGQNMFYHDYYHY</sequence>
<reference evidence="2 3" key="1">
    <citation type="submission" date="2021-04" db="EMBL/GenBank/DDBJ databases">
        <authorList>
            <person name="Bliznina A."/>
        </authorList>
    </citation>
    <scope>NUCLEOTIDE SEQUENCE [LARGE SCALE GENOMIC DNA]</scope>
</reference>
<dbReference type="Proteomes" id="UP001158576">
    <property type="component" value="Chromosome 2"/>
</dbReference>